<evidence type="ECO:0000313" key="9">
    <source>
        <dbReference type="Proteomes" id="UP001497444"/>
    </source>
</evidence>
<feature type="domain" description="Major facilitator superfamily (MFS) profile" evidence="7">
    <location>
        <begin position="1"/>
        <end position="409"/>
    </location>
</feature>
<evidence type="ECO:0000256" key="1">
    <source>
        <dbReference type="ARBA" id="ARBA00004141"/>
    </source>
</evidence>
<evidence type="ECO:0000256" key="5">
    <source>
        <dbReference type="ARBA" id="ARBA00024362"/>
    </source>
</evidence>
<organism evidence="8 9">
    <name type="scientific">Sphagnum jensenii</name>
    <dbReference type="NCBI Taxonomy" id="128206"/>
    <lineage>
        <taxon>Eukaryota</taxon>
        <taxon>Viridiplantae</taxon>
        <taxon>Streptophyta</taxon>
        <taxon>Embryophyta</taxon>
        <taxon>Bryophyta</taxon>
        <taxon>Sphagnophytina</taxon>
        <taxon>Sphagnopsida</taxon>
        <taxon>Sphagnales</taxon>
        <taxon>Sphagnaceae</taxon>
        <taxon>Sphagnum</taxon>
    </lineage>
</organism>
<dbReference type="PANTHER" id="PTHR11662">
    <property type="entry name" value="SOLUTE CARRIER FAMILY 17"/>
    <property type="match status" value="1"/>
</dbReference>
<feature type="transmembrane region" description="Helical" evidence="6">
    <location>
        <begin position="350"/>
        <end position="377"/>
    </location>
</feature>
<dbReference type="Pfam" id="PF07690">
    <property type="entry name" value="MFS_1"/>
    <property type="match status" value="1"/>
</dbReference>
<comment type="caution">
    <text evidence="8">The sequence shown here is derived from an EMBL/GenBank/DDBJ whole genome shotgun (WGS) entry which is preliminary data.</text>
</comment>
<dbReference type="InterPro" id="IPR050382">
    <property type="entry name" value="MFS_Na/Anion_cotransporter"/>
</dbReference>
<comment type="subcellular location">
    <subcellularLocation>
        <location evidence="1">Membrane</location>
        <topology evidence="1">Multi-pass membrane protein</topology>
    </subcellularLocation>
</comment>
<protein>
    <recommendedName>
        <fullName evidence="7">Major facilitator superfamily (MFS) profile domain-containing protein</fullName>
    </recommendedName>
</protein>
<feature type="transmembrane region" description="Helical" evidence="6">
    <location>
        <begin position="138"/>
        <end position="156"/>
    </location>
</feature>
<feature type="transmembrane region" description="Helical" evidence="6">
    <location>
        <begin position="54"/>
        <end position="81"/>
    </location>
</feature>
<dbReference type="InterPro" id="IPR036259">
    <property type="entry name" value="MFS_trans_sf"/>
</dbReference>
<feature type="transmembrane region" description="Helical" evidence="6">
    <location>
        <begin position="322"/>
        <end position="343"/>
    </location>
</feature>
<feature type="transmembrane region" description="Helical" evidence="6">
    <location>
        <begin position="220"/>
        <end position="241"/>
    </location>
</feature>
<feature type="transmembrane region" description="Helical" evidence="6">
    <location>
        <begin position="383"/>
        <end position="405"/>
    </location>
</feature>
<evidence type="ECO:0000259" key="7">
    <source>
        <dbReference type="PROSITE" id="PS50850"/>
    </source>
</evidence>
<accession>A0ABP0VIJ1</accession>
<dbReference type="EMBL" id="CAXAQS010000999">
    <property type="protein sequence ID" value="CAK9254241.1"/>
    <property type="molecule type" value="Genomic_DNA"/>
</dbReference>
<evidence type="ECO:0000313" key="8">
    <source>
        <dbReference type="EMBL" id="CAK9254241.1"/>
    </source>
</evidence>
<keyword evidence="3 6" id="KW-1133">Transmembrane helix</keyword>
<proteinExistence type="inferred from homology"/>
<reference evidence="8" key="1">
    <citation type="submission" date="2024-02" db="EMBL/GenBank/DDBJ databases">
        <authorList>
            <consortium name="ELIXIR-Norway"/>
            <consortium name="Elixir Norway"/>
        </authorList>
    </citation>
    <scope>NUCLEOTIDE SEQUENCE</scope>
</reference>
<gene>
    <name evidence="8" type="ORF">CSSPJE1EN1_LOCUS29619</name>
</gene>
<evidence type="ECO:0000256" key="2">
    <source>
        <dbReference type="ARBA" id="ARBA00022692"/>
    </source>
</evidence>
<sequence>MSVAIIPMSRQMGWNSSVAGLVQSSFFWGYAVSQLPGGWLAAHFSGRTVLRAGVFIWSLATAAVPCFASFIPGLLFCRLLVGLGEGVSPAAATDLIARVMPVTERSRAVGTVFGGLYVGSVIGLLLAPVIIKHIGWEAVFYIFGFVGVLWYIAHLHQQSGSFGLLDLHPLCYINGSITEVLKLLTCVSTYCYFVAILFVQSGLLHMQAIPWRAFFKSKAVLAMIYAHFCGNWGHYTLLSWLPTYFCEELHLHLTHAALVSILPPLVSVVVASIAAPLADHFISHGTDITLVRKVCQSIAFLAPAACLASASAKLNVNPWVEVAVLATGIGLSSFTLAGLYCTYQDISPKYAGILSGLTCTAGAIPGALGVALVGIIFDRTHSWNIALFAPSIFFYLTGFMVWNLFASSEPQNFTS</sequence>
<dbReference type="PROSITE" id="PS50850">
    <property type="entry name" value="MFS"/>
    <property type="match status" value="1"/>
</dbReference>
<dbReference type="Gene3D" id="1.20.1250.20">
    <property type="entry name" value="MFS general substrate transporter like domains"/>
    <property type="match status" value="2"/>
</dbReference>
<feature type="transmembrane region" description="Helical" evidence="6">
    <location>
        <begin position="253"/>
        <end position="278"/>
    </location>
</feature>
<feature type="transmembrane region" description="Helical" evidence="6">
    <location>
        <begin position="290"/>
        <end position="310"/>
    </location>
</feature>
<feature type="transmembrane region" description="Helical" evidence="6">
    <location>
        <begin position="20"/>
        <end position="42"/>
    </location>
</feature>
<dbReference type="SUPFAM" id="SSF103473">
    <property type="entry name" value="MFS general substrate transporter"/>
    <property type="match status" value="1"/>
</dbReference>
<keyword evidence="2 6" id="KW-0812">Transmembrane</keyword>
<dbReference type="InterPro" id="IPR020846">
    <property type="entry name" value="MFS_dom"/>
</dbReference>
<evidence type="ECO:0000256" key="3">
    <source>
        <dbReference type="ARBA" id="ARBA00022989"/>
    </source>
</evidence>
<feature type="transmembrane region" description="Helical" evidence="6">
    <location>
        <begin position="176"/>
        <end position="199"/>
    </location>
</feature>
<keyword evidence="4 6" id="KW-0472">Membrane</keyword>
<dbReference type="Proteomes" id="UP001497444">
    <property type="component" value="Unassembled WGS sequence"/>
</dbReference>
<evidence type="ECO:0000256" key="4">
    <source>
        <dbReference type="ARBA" id="ARBA00023136"/>
    </source>
</evidence>
<keyword evidence="9" id="KW-1185">Reference proteome</keyword>
<feature type="transmembrane region" description="Helical" evidence="6">
    <location>
        <begin position="108"/>
        <end position="131"/>
    </location>
</feature>
<evidence type="ECO:0000256" key="6">
    <source>
        <dbReference type="SAM" id="Phobius"/>
    </source>
</evidence>
<dbReference type="PANTHER" id="PTHR11662:SF243">
    <property type="entry name" value="ANION TRANSPORTER 6, CHLOROPLASTIC-RELATED"/>
    <property type="match status" value="1"/>
</dbReference>
<dbReference type="InterPro" id="IPR011701">
    <property type="entry name" value="MFS"/>
</dbReference>
<name>A0ABP0VIJ1_9BRYO</name>
<comment type="similarity">
    <text evidence="5">Belongs to the major facilitator superfamily. Sodium/anion cotransporter (TC 2.A.1.14) family.</text>
</comment>